<keyword evidence="3" id="KW-1185">Reference proteome</keyword>
<feature type="transmembrane region" description="Helical" evidence="1">
    <location>
        <begin position="402"/>
        <end position="422"/>
    </location>
</feature>
<feature type="transmembrane region" description="Helical" evidence="1">
    <location>
        <begin position="434"/>
        <end position="453"/>
    </location>
</feature>
<protein>
    <submittedName>
        <fullName evidence="2">Membrane protein YfhO</fullName>
    </submittedName>
</protein>
<dbReference type="InterPro" id="IPR018580">
    <property type="entry name" value="Uncharacterised_YfhO"/>
</dbReference>
<evidence type="ECO:0000313" key="2">
    <source>
        <dbReference type="EMBL" id="SME98877.1"/>
    </source>
</evidence>
<sequence>MTRRFAPIVLEWLLVATGSMLVMALVYPDLLVTAQVRFTAGHDSMIPYQSAWVQAGYLLRGGMQLWNRFDQVNHAYLHLSTGFQGLTPIVEGWLFSLFGGGLARPGEAFQHFHPVAFNVLATLFRTAGGLALLGLYPVPRWARVLALLLANTLLATQAYDGMMAGFLYSLTPLVLYLLILFFRRVSPATLLWAVLGLGFAFAQMPLVAVGYFYLPIHLFAVCCLLAFGWWAFRARRVGEARPAVAAPALRGPAGLALALGCGAFAVILAMDLDYLGLLKSTFYLTGSGLGGTHGRFDQLFSPFAYLAGRYNGPDLAPLASEVLDFTVNRWWLSWQLIGAASLGLSLIGLTHGRHRERWLYAAAFGLTILSQLPRQELAGLPAHLVIAFTDPFAFLIRSSQMSTMLIGYFLIVPTGLGLATLWRRAQETEVSRKGWLADAVATAVLLAGAVFAATALPTAAAIESAAVFAGLTLCLLAPRIGPLRVGVRPRALAVALPLAAVAADLWGYSLYLERVPYTGDRIQPRSFEGLEASDGRQINPVVIDYQNPATLAFPRHVRVAPYPVTPSTDPGFFVIDYAVYFVDQCYIGAYFDTVFLNREFKHPNLYELRHRSYAAASEKIVGEADWRDREQKALYPLLKADDRALFFAPVAVAADKVGPAELVAADAGRWAVSLEDPAGGKVPSVQEALPAAAPVLPPQPEEQRDFDLTVGDAVARRPRAPGLATAGGFVEYDFPLPKGFPAYMATNLFTADRDSIRLWLDGQELAPAQGYLIRPFTFDVRNVATDRLVVALPADQPPGSRLLLSVTIDGLLKDVRPNRNDVTGLEVQAPADGWLVWRAPYDDGWQATLDGEPVPVYIADRTAMAVRVPAGRHKVVFAYRSAASDAWTRRLVEAHLFASPLLGLLMIALCLWGTSAGFGWSNREERR</sequence>
<keyword evidence="1" id="KW-0472">Membrane</keyword>
<dbReference type="AlphaFoldDB" id="A0A1Y6B8S9"/>
<feature type="transmembrane region" description="Helical" evidence="1">
    <location>
        <begin position="490"/>
        <end position="511"/>
    </location>
</feature>
<feature type="transmembrane region" description="Helical" evidence="1">
    <location>
        <begin position="189"/>
        <end position="206"/>
    </location>
</feature>
<gene>
    <name evidence="2" type="ORF">SAMN05428998_102219</name>
</gene>
<dbReference type="STRING" id="560819.SAMN05428998_102219"/>
<name>A0A1Y6B8S9_9PROT</name>
<proteinExistence type="predicted"/>
<keyword evidence="1" id="KW-0812">Transmembrane</keyword>
<dbReference type="Proteomes" id="UP000192917">
    <property type="component" value="Unassembled WGS sequence"/>
</dbReference>
<keyword evidence="1" id="KW-1133">Transmembrane helix</keyword>
<feature type="transmembrane region" description="Helical" evidence="1">
    <location>
        <begin position="115"/>
        <end position="136"/>
    </location>
</feature>
<accession>A0A1Y6B8S9</accession>
<feature type="transmembrane region" description="Helical" evidence="1">
    <location>
        <begin position="377"/>
        <end position="396"/>
    </location>
</feature>
<dbReference type="Pfam" id="PF09586">
    <property type="entry name" value="YfhO"/>
    <property type="match status" value="1"/>
</dbReference>
<dbReference type="EMBL" id="FWZX01000002">
    <property type="protein sequence ID" value="SME98877.1"/>
    <property type="molecule type" value="Genomic_DNA"/>
</dbReference>
<evidence type="ECO:0000256" key="1">
    <source>
        <dbReference type="SAM" id="Phobius"/>
    </source>
</evidence>
<organism evidence="2 3">
    <name type="scientific">Tistlia consotensis USBA 355</name>
    <dbReference type="NCBI Taxonomy" id="560819"/>
    <lineage>
        <taxon>Bacteria</taxon>
        <taxon>Pseudomonadati</taxon>
        <taxon>Pseudomonadota</taxon>
        <taxon>Alphaproteobacteria</taxon>
        <taxon>Rhodospirillales</taxon>
        <taxon>Rhodovibrionaceae</taxon>
        <taxon>Tistlia</taxon>
    </lineage>
</organism>
<feature type="transmembrane region" description="Helical" evidence="1">
    <location>
        <begin position="459"/>
        <end position="478"/>
    </location>
</feature>
<feature type="transmembrane region" description="Helical" evidence="1">
    <location>
        <begin position="253"/>
        <end position="270"/>
    </location>
</feature>
<evidence type="ECO:0000313" key="3">
    <source>
        <dbReference type="Proteomes" id="UP000192917"/>
    </source>
</evidence>
<feature type="transmembrane region" description="Helical" evidence="1">
    <location>
        <begin position="165"/>
        <end position="182"/>
    </location>
</feature>
<feature type="transmembrane region" description="Helical" evidence="1">
    <location>
        <begin position="212"/>
        <end position="232"/>
    </location>
</feature>
<dbReference type="RefSeq" id="WP_085121288.1">
    <property type="nucleotide sequence ID" value="NZ_FWZX01000002.1"/>
</dbReference>
<reference evidence="2 3" key="1">
    <citation type="submission" date="2017-04" db="EMBL/GenBank/DDBJ databases">
        <authorList>
            <person name="Afonso C.L."/>
            <person name="Miller P.J."/>
            <person name="Scott M.A."/>
            <person name="Spackman E."/>
            <person name="Goraichik I."/>
            <person name="Dimitrov K.M."/>
            <person name="Suarez D.L."/>
            <person name="Swayne D.E."/>
        </authorList>
    </citation>
    <scope>NUCLEOTIDE SEQUENCE [LARGE SCALE GENOMIC DNA]</scope>
    <source>
        <strain evidence="2 3">USBA 355</strain>
    </source>
</reference>
<feature type="transmembrane region" description="Helical" evidence="1">
    <location>
        <begin position="897"/>
        <end position="920"/>
    </location>
</feature>
<feature type="transmembrane region" description="Helical" evidence="1">
    <location>
        <begin position="330"/>
        <end position="349"/>
    </location>
</feature>